<keyword evidence="1" id="KW-0812">Transmembrane</keyword>
<keyword evidence="3" id="KW-1185">Reference proteome</keyword>
<evidence type="ECO:0000313" key="3">
    <source>
        <dbReference type="Proteomes" id="UP000028703"/>
    </source>
</evidence>
<feature type="transmembrane region" description="Helical" evidence="1">
    <location>
        <begin position="156"/>
        <end position="173"/>
    </location>
</feature>
<dbReference type="RefSeq" id="WP_034703846.1">
    <property type="nucleotide sequence ID" value="NZ_JPRO01000005.1"/>
</dbReference>
<dbReference type="AlphaFoldDB" id="A0A085ZTR4"/>
<comment type="caution">
    <text evidence="2">The sequence shown here is derived from an EMBL/GenBank/DDBJ whole genome shotgun (WGS) entry which is preliminary data.</text>
</comment>
<accession>A0A085ZTR4</accession>
<gene>
    <name evidence="2" type="ORF">IX38_09015</name>
</gene>
<dbReference type="EMBL" id="JPRO01000005">
    <property type="protein sequence ID" value="KFF07828.1"/>
    <property type="molecule type" value="Genomic_DNA"/>
</dbReference>
<protein>
    <recommendedName>
        <fullName evidence="4">DUF3592 domain-containing protein</fullName>
    </recommendedName>
</protein>
<dbReference type="eggNOG" id="ENOG50337IT">
    <property type="taxonomic scope" value="Bacteria"/>
</dbReference>
<feature type="transmembrane region" description="Helical" evidence="1">
    <location>
        <begin position="132"/>
        <end position="150"/>
    </location>
</feature>
<organism evidence="2 3">
    <name type="scientific">Chryseobacterium luteum</name>
    <dbReference type="NCBI Taxonomy" id="421531"/>
    <lineage>
        <taxon>Bacteria</taxon>
        <taxon>Pseudomonadati</taxon>
        <taxon>Bacteroidota</taxon>
        <taxon>Flavobacteriia</taxon>
        <taxon>Flavobacteriales</taxon>
        <taxon>Weeksellaceae</taxon>
        <taxon>Chryseobacterium group</taxon>
        <taxon>Chryseobacterium</taxon>
    </lineage>
</organism>
<name>A0A085ZTR4_9FLAO</name>
<keyword evidence="1" id="KW-1133">Transmembrane helix</keyword>
<evidence type="ECO:0000256" key="1">
    <source>
        <dbReference type="SAM" id="Phobius"/>
    </source>
</evidence>
<dbReference type="OrthoDB" id="1258521at2"/>
<keyword evidence="1" id="KW-0472">Membrane</keyword>
<reference evidence="2 3" key="1">
    <citation type="submission" date="2014-07" db="EMBL/GenBank/DDBJ databases">
        <title>Genome of Chryseobacterium luteum DSM 18605.</title>
        <authorList>
            <person name="Stropko S.J."/>
            <person name="Pipes S.E."/>
            <person name="Newman J.D."/>
        </authorList>
    </citation>
    <scope>NUCLEOTIDE SEQUENCE [LARGE SCALE GENOMIC DNA]</scope>
    <source>
        <strain evidence="2 3">DSM 18605</strain>
    </source>
</reference>
<evidence type="ECO:0008006" key="4">
    <source>
        <dbReference type="Google" id="ProtNLM"/>
    </source>
</evidence>
<proteinExistence type="predicted"/>
<evidence type="ECO:0000313" key="2">
    <source>
        <dbReference type="EMBL" id="KFF07828.1"/>
    </source>
</evidence>
<dbReference type="Proteomes" id="UP000028703">
    <property type="component" value="Unassembled WGS sequence"/>
</dbReference>
<sequence length="174" mass="20504">MNSNIRFFIIIIVSVIGILYIPLKLIILNNNLTPIQGSLIEVKKSGTRIPFYRFRISDYSNVFYNGGTGFLSNFKSDREILYNKNDKKITFFINKNDTSRIKKGKDIKYIGLQKKNILIDLFYYQFSQLGKLPFFMFCILMMCLNAYGIYTFKMRIFEVLILLYLFYGILILIL</sequence>
<feature type="transmembrane region" description="Helical" evidence="1">
    <location>
        <begin position="6"/>
        <end position="27"/>
    </location>
</feature>
<dbReference type="STRING" id="421531.IX38_09015"/>